<gene>
    <name evidence="4" type="ORF">N7U62_00820</name>
</gene>
<name>A0ABT3CNA0_9BACT</name>
<dbReference type="InterPro" id="IPR001539">
    <property type="entry name" value="Peptidase_U32"/>
</dbReference>
<keyword evidence="2" id="KW-0378">Hydrolase</keyword>
<dbReference type="Proteomes" id="UP001300692">
    <property type="component" value="Unassembled WGS sequence"/>
</dbReference>
<dbReference type="PANTHER" id="PTHR30217">
    <property type="entry name" value="PEPTIDASE U32 FAMILY"/>
    <property type="match status" value="1"/>
</dbReference>
<dbReference type="InterPro" id="IPR051454">
    <property type="entry name" value="RNA/ubiquinone_mod_enzymes"/>
</dbReference>
<evidence type="ECO:0000256" key="3">
    <source>
        <dbReference type="ARBA" id="ARBA00038374"/>
    </source>
</evidence>
<comment type="caution">
    <text evidence="4">The sequence shown here is derived from an EMBL/GenBank/DDBJ whole genome shotgun (WGS) entry which is preliminary data.</text>
</comment>
<comment type="similarity">
    <text evidence="3">Belongs to the peptidase U32 family.</text>
</comment>
<organism evidence="4 5">
    <name type="scientific">Reichenbachiella ulvae</name>
    <dbReference type="NCBI Taxonomy" id="2980104"/>
    <lineage>
        <taxon>Bacteria</taxon>
        <taxon>Pseudomonadati</taxon>
        <taxon>Bacteroidota</taxon>
        <taxon>Cytophagia</taxon>
        <taxon>Cytophagales</taxon>
        <taxon>Reichenbachiellaceae</taxon>
        <taxon>Reichenbachiella</taxon>
    </lineage>
</organism>
<sequence length="416" mass="46549">MMENKMEKHDIEIMAPAGSYESLRAAIKGGANSIYFGVEQLNMRARSSNNFTLDDLREIAKICDENGLKSYITMNTVMYDHDMNLMRSIVDAAKESGISAIIAADHSVMNYAKKIGFPIHISTQANISNIETVEFYSMYADVMVMARELSLKQVSDITREIKKRDIRGPGGELVRIEVFAHGALCMAVSGKCYLSLHSDFASANRGACVQNCRREYTVKDEQGNELKIDNEYIMSAADLCTIDFMDKVVEAGVSVFKIEGRGRAADYVYTTTKCYRDAGDAINEGTYGPEKFTVWKKELETVYNRGFWDGYYLGRKMGEWSKVHGSKATTKKIFLGKGVKYFGNIKVGEFQMETHTLESGDEIMITGPTTGIVKTKVGEMRVADQAVNKVKKGDNFSIQIDEMIRPSDKLYKIVPA</sequence>
<dbReference type="PROSITE" id="PS01276">
    <property type="entry name" value="PEPTIDASE_U32"/>
    <property type="match status" value="1"/>
</dbReference>
<keyword evidence="5" id="KW-1185">Reference proteome</keyword>
<accession>A0ABT3CNA0</accession>
<protein>
    <submittedName>
        <fullName evidence="4">U32 family peptidase</fullName>
    </submittedName>
</protein>
<evidence type="ECO:0000313" key="5">
    <source>
        <dbReference type="Proteomes" id="UP001300692"/>
    </source>
</evidence>
<evidence type="ECO:0000313" key="4">
    <source>
        <dbReference type="EMBL" id="MCV9385180.1"/>
    </source>
</evidence>
<proteinExistence type="inferred from homology"/>
<evidence type="ECO:0000256" key="2">
    <source>
        <dbReference type="ARBA" id="ARBA00022801"/>
    </source>
</evidence>
<dbReference type="RefSeq" id="WP_264135973.1">
    <property type="nucleotide sequence ID" value="NZ_JAOYOD010000001.1"/>
</dbReference>
<evidence type="ECO:0000256" key="1">
    <source>
        <dbReference type="ARBA" id="ARBA00022670"/>
    </source>
</evidence>
<dbReference type="PANTHER" id="PTHR30217:SF6">
    <property type="entry name" value="TRNA HYDROXYLATION PROTEIN P"/>
    <property type="match status" value="1"/>
</dbReference>
<dbReference type="Pfam" id="PF01136">
    <property type="entry name" value="Peptidase_U32"/>
    <property type="match status" value="1"/>
</dbReference>
<dbReference type="EMBL" id="JAOYOD010000001">
    <property type="protein sequence ID" value="MCV9385180.1"/>
    <property type="molecule type" value="Genomic_DNA"/>
</dbReference>
<reference evidence="4 5" key="1">
    <citation type="submission" date="2022-10" db="EMBL/GenBank/DDBJ databases">
        <title>Comparative genomics and taxonomic characterization of three novel marine species of genus Reichenbachiella exhibiting antioxidant and polysaccharide degradation activities.</title>
        <authorList>
            <person name="Muhammad N."/>
            <person name="Lee Y.-J."/>
            <person name="Ko J."/>
            <person name="Kim S.-G."/>
        </authorList>
    </citation>
    <scope>NUCLEOTIDE SEQUENCE [LARGE SCALE GENOMIC DNA]</scope>
    <source>
        <strain evidence="4 5">ABR2-5</strain>
    </source>
</reference>
<keyword evidence="1" id="KW-0645">Protease</keyword>